<name>A0A941HVI0_9CAUL</name>
<dbReference type="Gene3D" id="1.20.1600.10">
    <property type="entry name" value="Outer membrane efflux proteins (OEP)"/>
    <property type="match status" value="1"/>
</dbReference>
<keyword evidence="2" id="KW-0732">Signal</keyword>
<organism evidence="3 4">
    <name type="scientific">Phenylobacterium glaciei</name>
    <dbReference type="NCBI Taxonomy" id="2803784"/>
    <lineage>
        <taxon>Bacteria</taxon>
        <taxon>Pseudomonadati</taxon>
        <taxon>Pseudomonadota</taxon>
        <taxon>Alphaproteobacteria</taxon>
        <taxon>Caulobacterales</taxon>
        <taxon>Caulobacteraceae</taxon>
        <taxon>Phenylobacterium</taxon>
    </lineage>
</organism>
<dbReference type="InterPro" id="IPR003423">
    <property type="entry name" value="OMP_efflux"/>
</dbReference>
<feature type="chain" id="PRO_5036714042" evidence="2">
    <location>
        <begin position="26"/>
        <end position="415"/>
    </location>
</feature>
<evidence type="ECO:0000313" key="4">
    <source>
        <dbReference type="Proteomes" id="UP000622580"/>
    </source>
</evidence>
<dbReference type="AlphaFoldDB" id="A0A941HVI0"/>
<protein>
    <submittedName>
        <fullName evidence="3">TolC family protein</fullName>
    </submittedName>
</protein>
<dbReference type="RefSeq" id="WP_215338642.1">
    <property type="nucleotide sequence ID" value="NZ_JAGSGD010000001.1"/>
</dbReference>
<dbReference type="EMBL" id="JAGSGD010000001">
    <property type="protein sequence ID" value="MBR7618738.1"/>
    <property type="molecule type" value="Genomic_DNA"/>
</dbReference>
<evidence type="ECO:0000256" key="1">
    <source>
        <dbReference type="ARBA" id="ARBA00007613"/>
    </source>
</evidence>
<keyword evidence="4" id="KW-1185">Reference proteome</keyword>
<dbReference type="PANTHER" id="PTHR30203:SF24">
    <property type="entry name" value="BLR4935 PROTEIN"/>
    <property type="match status" value="1"/>
</dbReference>
<feature type="signal peptide" evidence="2">
    <location>
        <begin position="1"/>
        <end position="25"/>
    </location>
</feature>
<accession>A0A941HVI0</accession>
<evidence type="ECO:0000313" key="3">
    <source>
        <dbReference type="EMBL" id="MBR7618738.1"/>
    </source>
</evidence>
<dbReference type="Proteomes" id="UP000622580">
    <property type="component" value="Unassembled WGS sequence"/>
</dbReference>
<reference evidence="3" key="1">
    <citation type="submission" date="2021-04" db="EMBL/GenBank/DDBJ databases">
        <title>Draft genome assembly of strain Phenylobacterium sp. 20VBR1 using MiniION and Illumina platforms.</title>
        <authorList>
            <person name="Thomas F.A."/>
            <person name="Krishnan K.P."/>
            <person name="Sinha R.K."/>
        </authorList>
    </citation>
    <scope>NUCLEOTIDE SEQUENCE</scope>
    <source>
        <strain evidence="3">20VBR1</strain>
    </source>
</reference>
<gene>
    <name evidence="3" type="ORF">JKL49_04990</name>
</gene>
<dbReference type="Pfam" id="PF02321">
    <property type="entry name" value="OEP"/>
    <property type="match status" value="1"/>
</dbReference>
<dbReference type="GO" id="GO:0015562">
    <property type="term" value="F:efflux transmembrane transporter activity"/>
    <property type="evidence" value="ECO:0007669"/>
    <property type="project" value="InterPro"/>
</dbReference>
<dbReference type="InterPro" id="IPR010131">
    <property type="entry name" value="MdtP/NodT-like"/>
</dbReference>
<comment type="similarity">
    <text evidence="1">Belongs to the outer membrane factor (OMF) (TC 1.B.17) family.</text>
</comment>
<dbReference type="SUPFAM" id="SSF56954">
    <property type="entry name" value="Outer membrane efflux proteins (OEP)"/>
    <property type="match status" value="1"/>
</dbReference>
<proteinExistence type="inferred from homology"/>
<sequence length="415" mass="43792">MVLSKIAAASLSAVGALAASSVSHAAPLTYAAALAAAETSSPNLQARSLQMDGARAAARAAGSLPDPKLALGLDNFPISGPPAGRFNGDSMTMARIGIIQDMPNGAKRSAERAKAQSGIAAAVAAERLSLREVHVGAAVAWIDMNYAKARLKALDDLMAGLAPLWRATPSAIASGEARPAQSLEAQQMRADLEDRRSELVAIVGRSRAELIRWTGDPDADVAGPAPSFEVDPGALRAGIERNPRLGAQDAMTRQAETDVELAQAGKRPDWSWELAYQRRDPMFGDMVSAGVTISLPIFASRRQDPILASKVAAAGQARAEREASRREIVAQLEAGLADHLMHHDQWRRSFDVLVPLAKQRADLETASYGAGRAGLTDVVQAFTQLANAQLTLLDREAAVATDAARLGLLYGSDDQ</sequence>
<comment type="caution">
    <text evidence="3">The sequence shown here is derived from an EMBL/GenBank/DDBJ whole genome shotgun (WGS) entry which is preliminary data.</text>
</comment>
<dbReference type="PANTHER" id="PTHR30203">
    <property type="entry name" value="OUTER MEMBRANE CATION EFFLUX PROTEIN"/>
    <property type="match status" value="1"/>
</dbReference>
<evidence type="ECO:0000256" key="2">
    <source>
        <dbReference type="SAM" id="SignalP"/>
    </source>
</evidence>